<comment type="caution">
    <text evidence="2">The sequence shown here is derived from an EMBL/GenBank/DDBJ whole genome shotgun (WGS) entry which is preliminary data.</text>
</comment>
<dbReference type="AlphaFoldDB" id="A0A0F9AXH5"/>
<evidence type="ECO:0000313" key="2">
    <source>
        <dbReference type="EMBL" id="KKL06237.1"/>
    </source>
</evidence>
<dbReference type="Pfam" id="PF04101">
    <property type="entry name" value="Glyco_tran_28_C"/>
    <property type="match status" value="1"/>
</dbReference>
<name>A0A0F9AXH5_9ZZZZ</name>
<accession>A0A0F9AXH5</accession>
<protein>
    <recommendedName>
        <fullName evidence="1">Glycosyl transferase family 28 C-terminal domain-containing protein</fullName>
    </recommendedName>
</protein>
<dbReference type="InterPro" id="IPR007235">
    <property type="entry name" value="Glyco_trans_28_C"/>
</dbReference>
<organism evidence="2">
    <name type="scientific">marine sediment metagenome</name>
    <dbReference type="NCBI Taxonomy" id="412755"/>
    <lineage>
        <taxon>unclassified sequences</taxon>
        <taxon>metagenomes</taxon>
        <taxon>ecological metagenomes</taxon>
    </lineage>
</organism>
<dbReference type="EMBL" id="LAZR01043790">
    <property type="protein sequence ID" value="KKL06237.1"/>
    <property type="molecule type" value="Genomic_DNA"/>
</dbReference>
<evidence type="ECO:0000259" key="1">
    <source>
        <dbReference type="Pfam" id="PF04101"/>
    </source>
</evidence>
<feature type="domain" description="Glycosyl transferase family 28 C-terminal" evidence="1">
    <location>
        <begin position="8"/>
        <end position="85"/>
    </location>
</feature>
<reference evidence="2" key="1">
    <citation type="journal article" date="2015" name="Nature">
        <title>Complex archaea that bridge the gap between prokaryotes and eukaryotes.</title>
        <authorList>
            <person name="Spang A."/>
            <person name="Saw J.H."/>
            <person name="Jorgensen S.L."/>
            <person name="Zaremba-Niedzwiedzka K."/>
            <person name="Martijn J."/>
            <person name="Lind A.E."/>
            <person name="van Eijk R."/>
            <person name="Schleper C."/>
            <person name="Guy L."/>
            <person name="Ettema T.J."/>
        </authorList>
    </citation>
    <scope>NUCLEOTIDE SEQUENCE</scope>
</reference>
<proteinExistence type="predicted"/>
<dbReference type="SUPFAM" id="SSF53756">
    <property type="entry name" value="UDP-Glycosyltransferase/glycogen phosphorylase"/>
    <property type="match status" value="1"/>
</dbReference>
<sequence>MKDHFKDFRFHVVIGPGFQDKEFFRNFCKERKNVYYYEDPEDIYELMSKVDIAFSAGGGTLFELVYIGVPTIILPNSPENLQLGNLLDNKGMALSISKILDFRDNELLEKLQFLINNYEIRKNINERCRNKFHGEGQIKIENIMIDFLKEHQKI</sequence>
<gene>
    <name evidence="2" type="ORF">LCGC14_2598040</name>
</gene>
<dbReference type="GO" id="GO:0016758">
    <property type="term" value="F:hexosyltransferase activity"/>
    <property type="evidence" value="ECO:0007669"/>
    <property type="project" value="InterPro"/>
</dbReference>
<dbReference type="Gene3D" id="3.40.50.2000">
    <property type="entry name" value="Glycogen Phosphorylase B"/>
    <property type="match status" value="1"/>
</dbReference>